<organism evidence="2 3">
    <name type="scientific">Candidatus Venteria ishoeyi</name>
    <dbReference type="NCBI Taxonomy" id="1899563"/>
    <lineage>
        <taxon>Bacteria</taxon>
        <taxon>Pseudomonadati</taxon>
        <taxon>Pseudomonadota</taxon>
        <taxon>Gammaproteobacteria</taxon>
        <taxon>Thiotrichales</taxon>
        <taxon>Thiotrichaceae</taxon>
        <taxon>Venteria</taxon>
    </lineage>
</organism>
<evidence type="ECO:0000259" key="1">
    <source>
        <dbReference type="Pfam" id="PF07510"/>
    </source>
</evidence>
<evidence type="ECO:0000313" key="2">
    <source>
        <dbReference type="EMBL" id="SEH04848.1"/>
    </source>
</evidence>
<dbReference type="EMBL" id="FMSV02000127">
    <property type="protein sequence ID" value="SEH04848.1"/>
    <property type="molecule type" value="Genomic_DNA"/>
</dbReference>
<name>A0A1H6F3U2_9GAMM</name>
<dbReference type="InterPro" id="IPR011089">
    <property type="entry name" value="GmrSD_C"/>
</dbReference>
<proteinExistence type="predicted"/>
<accession>A0A1H6F3U2</accession>
<gene>
    <name evidence="2" type="ORF">MBHS_00700</name>
</gene>
<keyword evidence="3" id="KW-1185">Reference proteome</keyword>
<dbReference type="Proteomes" id="UP000236724">
    <property type="component" value="Unassembled WGS sequence"/>
</dbReference>
<dbReference type="Pfam" id="PF07510">
    <property type="entry name" value="GmrSD_C"/>
    <property type="match status" value="1"/>
</dbReference>
<evidence type="ECO:0000313" key="3">
    <source>
        <dbReference type="Proteomes" id="UP000236724"/>
    </source>
</evidence>
<protein>
    <recommendedName>
        <fullName evidence="1">GmrSD restriction endonucleases C-terminal domain-containing protein</fullName>
    </recommendedName>
</protein>
<sequence>MPTISPINNNWWDTSICAEPETVNRIGNLTLLPHAENASFGKKSWVYKRHLYKALAAPSINEFEDILEDAAAQGIELSKSTLELMRNAEYIPFTLTIAKQKQDWDEAIIAQRGANLCDIIWDRLYAWL</sequence>
<feature type="domain" description="GmrSD restriction endonucleases C-terminal" evidence="1">
    <location>
        <begin position="6"/>
        <end position="118"/>
    </location>
</feature>
<dbReference type="RefSeq" id="WP_177428192.1">
    <property type="nucleotide sequence ID" value="NZ_FMSV02000127.1"/>
</dbReference>
<reference evidence="2 3" key="1">
    <citation type="submission" date="2016-10" db="EMBL/GenBank/DDBJ databases">
        <authorList>
            <person name="de Groot N.N."/>
        </authorList>
    </citation>
    <scope>NUCLEOTIDE SEQUENCE [LARGE SCALE GENOMIC DNA]</scope>
    <source>
        <strain evidence="2">MBHS1</strain>
    </source>
</reference>
<dbReference type="AlphaFoldDB" id="A0A1H6F3U2"/>